<dbReference type="AlphaFoldDB" id="L7FJL1"/>
<reference evidence="1 2" key="1">
    <citation type="submission" date="2012-10" db="EMBL/GenBank/DDBJ databases">
        <authorList>
            <person name="Zafar N."/>
            <person name="Inman J."/>
            <person name="Hall N."/>
            <person name="Lorenzi H."/>
            <person name="Caler E."/>
        </authorList>
    </citation>
    <scope>NUCLEOTIDE SEQUENCE [LARGE SCALE GENOMIC DNA]</scope>
    <source>
        <strain evidence="1 2">IP1</strain>
    </source>
</reference>
<dbReference type="Proteomes" id="UP000014680">
    <property type="component" value="Unassembled WGS sequence"/>
</dbReference>
<name>L7FJL1_ENTIV</name>
<dbReference type="SUPFAM" id="SSF53474">
    <property type="entry name" value="alpha/beta-Hydrolases"/>
    <property type="match status" value="1"/>
</dbReference>
<dbReference type="Gene3D" id="3.40.50.1820">
    <property type="entry name" value="alpha/beta hydrolase"/>
    <property type="match status" value="1"/>
</dbReference>
<dbReference type="PANTHER" id="PTHR12277:SF81">
    <property type="entry name" value="PROTEIN ABHD13"/>
    <property type="match status" value="1"/>
</dbReference>
<dbReference type="InterPro" id="IPR029058">
    <property type="entry name" value="AB_hydrolase_fold"/>
</dbReference>
<dbReference type="RefSeq" id="XP_004184152.1">
    <property type="nucleotide sequence ID" value="XM_004184104.1"/>
</dbReference>
<accession>L7FJL1</accession>
<evidence type="ECO:0000313" key="1">
    <source>
        <dbReference type="EMBL" id="ELP84806.1"/>
    </source>
</evidence>
<dbReference type="PANTHER" id="PTHR12277">
    <property type="entry name" value="ALPHA/BETA HYDROLASE DOMAIN-CONTAINING PROTEIN"/>
    <property type="match status" value="1"/>
</dbReference>
<sequence length="570" mass="64271">MSAPLANTISLKQGAKQRRSLFPNEKPLADLQKIDFKNIPILYIQTKTTVVQPITILYNHDANESLPQIKDWISVLAEIFKANIIVWEYPGYTKGSTYSDQKTASHIEYVWRFITKKLGQSPNRVILYGKGAGCGPTLYLAYKIQKQLKTGSDIVQERLAGIILINPQIQNSSLCFSCVTLQQVKKITTPIIFISSTACNNQVDLVKLSSSFQFTRGVHFLKSDTLDFEDERLDEMCYRLNKFIITLFPEYKDLFTGAELEKHKPVELFTDPIETVRHFLKKDNLDDLTEHLVTCGYMCYDDLMYIEKYDIDGLGLSPEIGDRLFALIEKERSAKSRKTPPVCFMVPHTPSPENGANGRPFSAELPQNEASNGFVGLDMISSEIDAFQPCCSVTSIPERERTKSECIKPTKIEKGFEIVHTKIDISDVTDLKPIHQEKNPSSLKIETFGTTEDLKPDNTENADNDHQVCISPIEVKSPQQNSKKAMRHAIRFMTNPKDVSVSTLELKIQVPDEQTLKEQCAPPPKELKRSFSQNVQTNLKPKTIAPLTFSVLSVKKNRSASVSAKAVEPQ</sequence>
<gene>
    <name evidence="1" type="ORF">EIN_283420</name>
</gene>
<evidence type="ECO:0000313" key="2">
    <source>
        <dbReference type="Proteomes" id="UP000014680"/>
    </source>
</evidence>
<keyword evidence="2" id="KW-1185">Reference proteome</keyword>
<dbReference type="GeneID" id="14883882"/>
<dbReference type="OrthoDB" id="446723at2759"/>
<dbReference type="EMBL" id="KB207106">
    <property type="protein sequence ID" value="ELP84806.1"/>
    <property type="molecule type" value="Genomic_DNA"/>
</dbReference>
<organism evidence="1 2">
    <name type="scientific">Entamoeba invadens IP1</name>
    <dbReference type="NCBI Taxonomy" id="370355"/>
    <lineage>
        <taxon>Eukaryota</taxon>
        <taxon>Amoebozoa</taxon>
        <taxon>Evosea</taxon>
        <taxon>Archamoebae</taxon>
        <taxon>Mastigamoebida</taxon>
        <taxon>Entamoebidae</taxon>
        <taxon>Entamoeba</taxon>
    </lineage>
</organism>
<dbReference type="VEuPathDB" id="AmoebaDB:EIN_283420"/>
<proteinExistence type="predicted"/>
<protein>
    <submittedName>
        <fullName evidence="1">Uncharacterized protein</fullName>
    </submittedName>
</protein>
<dbReference type="KEGG" id="eiv:EIN_283420"/>